<dbReference type="Pfam" id="PF13185">
    <property type="entry name" value="GAF_2"/>
    <property type="match status" value="1"/>
</dbReference>
<protein>
    <submittedName>
        <fullName evidence="3">GAF domain-containing protein</fullName>
    </submittedName>
</protein>
<sequence>MFHIESVFDDSQKYYESLERELMGLIEGEKNLIANLANISSWIYHAYPELNWSGFYLWNEEDQELVLGPFQGKPACIRIKATRGVCGAAYTKGETVRVEDVHAFPGHIACDAASLSELVVPLKKNGKVYGVLDLDSPKTNRFSANAEREFTRIMNKVSEKIF</sequence>
<dbReference type="InterPro" id="IPR029016">
    <property type="entry name" value="GAF-like_dom_sf"/>
</dbReference>
<dbReference type="RefSeq" id="WP_321395174.1">
    <property type="nucleotide sequence ID" value="NZ_CP139487.1"/>
</dbReference>
<reference evidence="3 4" key="1">
    <citation type="submission" date="2023-11" db="EMBL/GenBank/DDBJ databases">
        <title>Peredibacter starrii A3.12.</title>
        <authorList>
            <person name="Mitchell R.J."/>
        </authorList>
    </citation>
    <scope>NUCLEOTIDE SEQUENCE [LARGE SCALE GENOMIC DNA]</scope>
    <source>
        <strain evidence="3 4">A3.12</strain>
    </source>
</reference>
<feature type="domain" description="GAF" evidence="2">
    <location>
        <begin position="49"/>
        <end position="158"/>
    </location>
</feature>
<evidence type="ECO:0000313" key="4">
    <source>
        <dbReference type="Proteomes" id="UP001324634"/>
    </source>
</evidence>
<dbReference type="Proteomes" id="UP001324634">
    <property type="component" value="Chromosome"/>
</dbReference>
<comment type="similarity">
    <text evidence="1">Belongs to the free Met sulfoxide reductase family.</text>
</comment>
<dbReference type="InterPro" id="IPR051330">
    <property type="entry name" value="Phosphatase_reg/MetRdx"/>
</dbReference>
<dbReference type="EMBL" id="CP139487">
    <property type="protein sequence ID" value="WPU65118.1"/>
    <property type="molecule type" value="Genomic_DNA"/>
</dbReference>
<gene>
    <name evidence="3" type="ORF">SOO65_20685</name>
</gene>
<dbReference type="SUPFAM" id="SSF55781">
    <property type="entry name" value="GAF domain-like"/>
    <property type="match status" value="1"/>
</dbReference>
<keyword evidence="4" id="KW-1185">Reference proteome</keyword>
<organism evidence="3 4">
    <name type="scientific">Peredibacter starrii</name>
    <dbReference type="NCBI Taxonomy" id="28202"/>
    <lineage>
        <taxon>Bacteria</taxon>
        <taxon>Pseudomonadati</taxon>
        <taxon>Bdellovibrionota</taxon>
        <taxon>Bacteriovoracia</taxon>
        <taxon>Bacteriovoracales</taxon>
        <taxon>Bacteriovoracaceae</taxon>
        <taxon>Peredibacter</taxon>
    </lineage>
</organism>
<dbReference type="InterPro" id="IPR000614">
    <property type="entry name" value="FRMsr_CS"/>
</dbReference>
<accession>A0AAX4HPT8</accession>
<name>A0AAX4HPT8_9BACT</name>
<evidence type="ECO:0000256" key="1">
    <source>
        <dbReference type="ARBA" id="ARBA00038454"/>
    </source>
</evidence>
<evidence type="ECO:0000259" key="2">
    <source>
        <dbReference type="Pfam" id="PF13185"/>
    </source>
</evidence>
<dbReference type="InterPro" id="IPR003018">
    <property type="entry name" value="GAF"/>
</dbReference>
<dbReference type="PANTHER" id="PTHR21021">
    <property type="entry name" value="GAF/PUTATIVE CYTOSKELETAL PROTEIN"/>
    <property type="match status" value="1"/>
</dbReference>
<proteinExistence type="inferred from homology"/>
<dbReference type="GO" id="GO:0005829">
    <property type="term" value="C:cytosol"/>
    <property type="evidence" value="ECO:0007669"/>
    <property type="project" value="TreeGrafter"/>
</dbReference>
<evidence type="ECO:0000313" key="3">
    <source>
        <dbReference type="EMBL" id="WPU65118.1"/>
    </source>
</evidence>
<dbReference type="AlphaFoldDB" id="A0AAX4HPT8"/>
<dbReference type="Gene3D" id="3.30.450.40">
    <property type="match status" value="1"/>
</dbReference>
<dbReference type="KEGG" id="psti:SOO65_20685"/>
<dbReference type="PANTHER" id="PTHR21021:SF15">
    <property type="entry name" value="FREE METHIONINE-R-SULFOXIDE REDUCTASE"/>
    <property type="match status" value="1"/>
</dbReference>
<dbReference type="GO" id="GO:0033745">
    <property type="term" value="F:L-methionine-(R)-S-oxide reductase activity"/>
    <property type="evidence" value="ECO:0007669"/>
    <property type="project" value="TreeGrafter"/>
</dbReference>
<dbReference type="FunFam" id="3.30.450.40:FF:000008">
    <property type="entry name" value="GAF domain-containing proteins"/>
    <property type="match status" value="1"/>
</dbReference>
<dbReference type="PROSITE" id="PS01320">
    <property type="entry name" value="UPF0067"/>
    <property type="match status" value="1"/>
</dbReference>